<dbReference type="OrthoDB" id="69646at2759"/>
<dbReference type="KEGG" id="muo:115476631"/>
<dbReference type="PANTHER" id="PTHR14319">
    <property type="entry name" value="FIVE-SPAN TRANSMEMBRANE PROTEIN M83"/>
    <property type="match status" value="1"/>
</dbReference>
<feature type="chain" id="PRO_5028114986" evidence="9">
    <location>
        <begin position="27"/>
        <end position="793"/>
    </location>
</feature>
<keyword evidence="7" id="KW-1015">Disulfide bond</keyword>
<keyword evidence="3" id="KW-1003">Cell membrane</keyword>
<feature type="transmembrane region" description="Helical" evidence="8">
    <location>
        <begin position="654"/>
        <end position="673"/>
    </location>
</feature>
<evidence type="ECO:0000256" key="1">
    <source>
        <dbReference type="ARBA" id="ARBA00004651"/>
    </source>
</evidence>
<dbReference type="GeneID" id="115476631"/>
<accession>A0A6P7YVG2</accession>
<dbReference type="RefSeq" id="XP_030068968.1">
    <property type="nucleotide sequence ID" value="XM_030213108.1"/>
</dbReference>
<feature type="signal peptide" evidence="9">
    <location>
        <begin position="1"/>
        <end position="26"/>
    </location>
</feature>
<name>A0A6P7YVG2_9AMPH</name>
<feature type="transmembrane region" description="Helical" evidence="8">
    <location>
        <begin position="679"/>
        <end position="701"/>
    </location>
</feature>
<feature type="transmembrane region" description="Helical" evidence="8">
    <location>
        <begin position="568"/>
        <end position="586"/>
    </location>
</feature>
<dbReference type="PANTHER" id="PTHR14319:SF7">
    <property type="entry name" value="POST-GPI ATTACHMENT TO PROTEINS FACTOR 6"/>
    <property type="match status" value="1"/>
</dbReference>
<evidence type="ECO:0000256" key="6">
    <source>
        <dbReference type="ARBA" id="ARBA00023136"/>
    </source>
</evidence>
<dbReference type="PROSITE" id="PS01186">
    <property type="entry name" value="EGF_2"/>
    <property type="match status" value="1"/>
</dbReference>
<comment type="subcellular location">
    <subcellularLocation>
        <location evidence="1">Cell membrane</location>
        <topology evidence="1">Multi-pass membrane protein</topology>
    </subcellularLocation>
</comment>
<feature type="transmembrane region" description="Helical" evidence="8">
    <location>
        <begin position="741"/>
        <end position="760"/>
    </location>
</feature>
<evidence type="ECO:0000259" key="10">
    <source>
        <dbReference type="PROSITE" id="PS50026"/>
    </source>
</evidence>
<dbReference type="Pfam" id="PF12036">
    <property type="entry name" value="DUF3522"/>
    <property type="match status" value="1"/>
</dbReference>
<protein>
    <submittedName>
        <fullName evidence="12">Post-GPI attachment to proteins factor 6</fullName>
    </submittedName>
</protein>
<evidence type="ECO:0000256" key="2">
    <source>
        <dbReference type="ARBA" id="ARBA00005542"/>
    </source>
</evidence>
<proteinExistence type="inferred from homology"/>
<dbReference type="InterPro" id="IPR000742">
    <property type="entry name" value="EGF"/>
</dbReference>
<dbReference type="InParanoid" id="A0A6P7YVG2"/>
<keyword evidence="5 8" id="KW-1133">Transmembrane helix</keyword>
<keyword evidence="7" id="KW-0245">EGF-like domain</keyword>
<keyword evidence="11" id="KW-1185">Reference proteome</keyword>
<dbReference type="GO" id="GO:0005886">
    <property type="term" value="C:plasma membrane"/>
    <property type="evidence" value="ECO:0007669"/>
    <property type="project" value="UniProtKB-SubCell"/>
</dbReference>
<comment type="similarity">
    <text evidence="2">Belongs to the TMEM8 family.</text>
</comment>
<dbReference type="PROSITE" id="PS00022">
    <property type="entry name" value="EGF_1"/>
    <property type="match status" value="1"/>
</dbReference>
<dbReference type="PROSITE" id="PS50026">
    <property type="entry name" value="EGF_3"/>
    <property type="match status" value="1"/>
</dbReference>
<organism evidence="11 12">
    <name type="scientific">Microcaecilia unicolor</name>
    <dbReference type="NCBI Taxonomy" id="1415580"/>
    <lineage>
        <taxon>Eukaryota</taxon>
        <taxon>Metazoa</taxon>
        <taxon>Chordata</taxon>
        <taxon>Craniata</taxon>
        <taxon>Vertebrata</taxon>
        <taxon>Euteleostomi</taxon>
        <taxon>Amphibia</taxon>
        <taxon>Gymnophiona</taxon>
        <taxon>Siphonopidae</taxon>
        <taxon>Microcaecilia</taxon>
    </lineage>
</organism>
<dbReference type="AlphaFoldDB" id="A0A6P7YVG2"/>
<sequence length="793" mass="88570">MAQPGESSGGELGLALLLLMLSGSSAGVGDRGGAGTSRGSSEDLIYATEYYSQNAQRLSFYNWYGSTRLFHFRVPKDAVLLRWLLQASRGKGPECIDVEITVYIRHGAPPVINPLGTQFAAGTSVRPSYNQTLVLTSMLQNTTFLNVSNPAAGDWFIAAHLPKDDGKIQVKGFSTSCVYIFQPDMFVMRIINIPILEMDTPLQQTVVWPTKPAYFRVFIPEFTLVLKLELGRCIANNTEAVCPVQVTLGSVTLPQSYEHTIDCTSKANCSMILTSPPWDSWLKVTVESISNRNTTIMYEVVASRTECKRAVTSSSSFLSFYKNLNLTFNQTGIWESTVTLENVTAENTTLLIAESSRNASTMHRPASSESPCLRHLSVIREDLDAVTVRFRSANGPSIIVPSQYPISVLLNLDSGLDSGGIFTVNLQLNKTSLGNVNASVLACLSPAAPVLSLNTTLNCTTAFFQGYSFQMNLSSPEGTQILPYPETERWYLALQVVCPWNQRECWSVNARVLMYAYLNPCLNDCGTYGVCKLLRRHGYLYAACSCKAGWSGWSCTDSTNAITVSQQLVATLLLSLSNLMFIPAIAVAAYRYYFVEASVYLYTMFFSTFYHACDQPGVAVMCIMDYDTLQYCDFLGSVVSIWVTVLCMSRIKKVLKYVLFILGTLLIAMSLQLDRRGVWNMMGPCVFAIIVLLLAWIYHGVKRRHCYPPSWRRWVFFLLPGTLLALIAVAVYAFLETNQNYFYTHSLWHVLVAGSVAFLLPPREKHKKPWLDLQKLKWNSMCRDDHEELYVTT</sequence>
<feature type="disulfide bond" evidence="7">
    <location>
        <begin position="521"/>
        <end position="531"/>
    </location>
</feature>
<keyword evidence="9" id="KW-0732">Signal</keyword>
<dbReference type="InterPro" id="IPR021910">
    <property type="entry name" value="NGX6/PGAP6/MYMK"/>
</dbReference>
<reference evidence="12" key="1">
    <citation type="submission" date="2025-08" db="UniProtKB">
        <authorList>
            <consortium name="RefSeq"/>
        </authorList>
    </citation>
    <scope>IDENTIFICATION</scope>
</reference>
<evidence type="ECO:0000256" key="7">
    <source>
        <dbReference type="PROSITE-ProRule" id="PRU00076"/>
    </source>
</evidence>
<dbReference type="CTD" id="58986"/>
<evidence type="ECO:0000256" key="8">
    <source>
        <dbReference type="SAM" id="Phobius"/>
    </source>
</evidence>
<dbReference type="Proteomes" id="UP000515156">
    <property type="component" value="Chromosome 8"/>
</dbReference>
<keyword evidence="4 8" id="KW-0812">Transmembrane</keyword>
<evidence type="ECO:0000313" key="12">
    <source>
        <dbReference type="RefSeq" id="XP_030068968.1"/>
    </source>
</evidence>
<feature type="disulfide bond" evidence="7">
    <location>
        <begin position="546"/>
        <end position="555"/>
    </location>
</feature>
<evidence type="ECO:0000313" key="11">
    <source>
        <dbReference type="Proteomes" id="UP000515156"/>
    </source>
</evidence>
<gene>
    <name evidence="12" type="primary">TMEM8A</name>
</gene>
<comment type="caution">
    <text evidence="7">Lacks conserved residue(s) required for the propagation of feature annotation.</text>
</comment>
<evidence type="ECO:0000256" key="5">
    <source>
        <dbReference type="ARBA" id="ARBA00022989"/>
    </source>
</evidence>
<feature type="domain" description="EGF-like" evidence="10">
    <location>
        <begin position="517"/>
        <end position="556"/>
    </location>
</feature>
<evidence type="ECO:0000256" key="4">
    <source>
        <dbReference type="ARBA" id="ARBA00022692"/>
    </source>
</evidence>
<evidence type="ECO:0000256" key="9">
    <source>
        <dbReference type="SAM" id="SignalP"/>
    </source>
</evidence>
<feature type="transmembrane region" description="Helical" evidence="8">
    <location>
        <begin position="713"/>
        <end position="735"/>
    </location>
</feature>
<dbReference type="FunCoup" id="A0A6P7YVG2">
    <property type="interactions" value="462"/>
</dbReference>
<keyword evidence="6 8" id="KW-0472">Membrane</keyword>
<evidence type="ECO:0000256" key="3">
    <source>
        <dbReference type="ARBA" id="ARBA00022475"/>
    </source>
</evidence>